<keyword evidence="6" id="KW-1185">Reference proteome</keyword>
<evidence type="ECO:0000313" key="6">
    <source>
        <dbReference type="Proteomes" id="UP001178662"/>
    </source>
</evidence>
<keyword evidence="4" id="KW-0812">Transmembrane</keyword>
<dbReference type="Proteomes" id="UP001178662">
    <property type="component" value="Chromosome"/>
</dbReference>
<dbReference type="PRINTS" id="PR00081">
    <property type="entry name" value="GDHRDH"/>
</dbReference>
<dbReference type="InterPro" id="IPR002347">
    <property type="entry name" value="SDR_fam"/>
</dbReference>
<evidence type="ECO:0000256" key="1">
    <source>
        <dbReference type="ARBA" id="ARBA00006484"/>
    </source>
</evidence>
<proteinExistence type="inferred from homology"/>
<dbReference type="PANTHER" id="PTHR44196:SF1">
    <property type="entry name" value="DEHYDROGENASE_REDUCTASE SDR FAMILY MEMBER 7B"/>
    <property type="match status" value="1"/>
</dbReference>
<evidence type="ECO:0000313" key="5">
    <source>
        <dbReference type="EMBL" id="WEK54095.1"/>
    </source>
</evidence>
<dbReference type="AlphaFoldDB" id="A0AA95F3G6"/>
<sequence>MGDPSGAEGAIMSRYSLLEHLLFPRTQYNSRRLEYRLEGKTVLITGASSGIGEQLAYLLADSHVHLILVARREDRLLEIKAEIEKKSAQVSVFPVDLREETELESLLAFLHQLPDGLDVIVSNAGHSIKRSILESLDRYHDFTRTMAINYSAPLQLLLSTIPLLEKSQGQIINVSTVNVMLPPLAYWAAYQASKAAFDTWFRSVAPELNMIGILTTSIYLPLVRTPMILPTTAYQKLPAMTPQHVARIIGNALYTHKRSYKPWWIIFGQLGSILFRWYWEYAIPRRLRRKGSRM</sequence>
<feature type="transmembrane region" description="Helical" evidence="4">
    <location>
        <begin position="262"/>
        <end position="279"/>
    </location>
</feature>
<dbReference type="InterPro" id="IPR036291">
    <property type="entry name" value="NAD(P)-bd_dom_sf"/>
</dbReference>
<protein>
    <submittedName>
        <fullName evidence="5">SDR family NAD(P)-dependent oxidoreductase</fullName>
    </submittedName>
</protein>
<accession>A0AA95F3G6</accession>
<dbReference type="EMBL" id="CP119317">
    <property type="protein sequence ID" value="WEK54095.1"/>
    <property type="molecule type" value="Genomic_DNA"/>
</dbReference>
<name>A0AA95F3G6_9BACL</name>
<dbReference type="GO" id="GO:0016020">
    <property type="term" value="C:membrane"/>
    <property type="evidence" value="ECO:0007669"/>
    <property type="project" value="TreeGrafter"/>
</dbReference>
<gene>
    <name evidence="5" type="ORF">P0Y55_16265</name>
</gene>
<dbReference type="PANTHER" id="PTHR44196">
    <property type="entry name" value="DEHYDROGENASE/REDUCTASE SDR FAMILY MEMBER 7B"/>
    <property type="match status" value="1"/>
</dbReference>
<dbReference type="SUPFAM" id="SSF51735">
    <property type="entry name" value="NAD(P)-binding Rossmann-fold domains"/>
    <property type="match status" value="1"/>
</dbReference>
<keyword evidence="4" id="KW-0472">Membrane</keyword>
<organism evidence="5 6">
    <name type="scientific">Candidatus Cohnella colombiensis</name>
    <dbReference type="NCBI Taxonomy" id="3121368"/>
    <lineage>
        <taxon>Bacteria</taxon>
        <taxon>Bacillati</taxon>
        <taxon>Bacillota</taxon>
        <taxon>Bacilli</taxon>
        <taxon>Bacillales</taxon>
        <taxon>Paenibacillaceae</taxon>
        <taxon>Cohnella</taxon>
    </lineage>
</organism>
<evidence type="ECO:0000256" key="4">
    <source>
        <dbReference type="SAM" id="Phobius"/>
    </source>
</evidence>
<reference evidence="5" key="1">
    <citation type="submission" date="2023-03" db="EMBL/GenBank/DDBJ databases">
        <title>Andean soil-derived lignocellulolytic bacterial consortium as a source of novel taxa and putative plastic-active enzymes.</title>
        <authorList>
            <person name="Diaz-Garcia L."/>
            <person name="Chuvochina M."/>
            <person name="Feuerriegel G."/>
            <person name="Bunk B."/>
            <person name="Sproer C."/>
            <person name="Streit W.R."/>
            <person name="Rodriguez L.M."/>
            <person name="Overmann J."/>
            <person name="Jimenez D.J."/>
        </authorList>
    </citation>
    <scope>NUCLEOTIDE SEQUENCE</scope>
    <source>
        <strain evidence="5">MAG 2441</strain>
    </source>
</reference>
<keyword evidence="2" id="KW-0560">Oxidoreductase</keyword>
<dbReference type="Gene3D" id="3.40.50.720">
    <property type="entry name" value="NAD(P)-binding Rossmann-like Domain"/>
    <property type="match status" value="1"/>
</dbReference>
<evidence type="ECO:0000256" key="2">
    <source>
        <dbReference type="ARBA" id="ARBA00023002"/>
    </source>
</evidence>
<dbReference type="Pfam" id="PF00106">
    <property type="entry name" value="adh_short"/>
    <property type="match status" value="1"/>
</dbReference>
<dbReference type="PRINTS" id="PR00080">
    <property type="entry name" value="SDRFAMILY"/>
</dbReference>
<dbReference type="CDD" id="cd05233">
    <property type="entry name" value="SDR_c"/>
    <property type="match status" value="1"/>
</dbReference>
<evidence type="ECO:0000256" key="3">
    <source>
        <dbReference type="RuleBase" id="RU000363"/>
    </source>
</evidence>
<dbReference type="GO" id="GO:0016491">
    <property type="term" value="F:oxidoreductase activity"/>
    <property type="evidence" value="ECO:0007669"/>
    <property type="project" value="UniProtKB-KW"/>
</dbReference>
<keyword evidence="4" id="KW-1133">Transmembrane helix</keyword>
<comment type="similarity">
    <text evidence="1 3">Belongs to the short-chain dehydrogenases/reductases (SDR) family.</text>
</comment>